<name>A0A1T1AP90_RHOFE</name>
<dbReference type="RefSeq" id="WP_078363626.1">
    <property type="nucleotide sequence ID" value="NZ_MTJN01000002.1"/>
</dbReference>
<accession>A0A1T1AP90</accession>
<organism evidence="1 2">
    <name type="scientific">Rhodoferax fermentans</name>
    <dbReference type="NCBI Taxonomy" id="28066"/>
    <lineage>
        <taxon>Bacteria</taxon>
        <taxon>Pseudomonadati</taxon>
        <taxon>Pseudomonadota</taxon>
        <taxon>Betaproteobacteria</taxon>
        <taxon>Burkholderiales</taxon>
        <taxon>Comamonadaceae</taxon>
        <taxon>Rhodoferax</taxon>
    </lineage>
</organism>
<proteinExistence type="predicted"/>
<sequence length="69" mass="7840">MNTKGAWRDVLDFDCADEDRVKTAAELLFRGDKRVTLRVIAPKLPGPPLMCWSDATGWRVWGERHANQA</sequence>
<reference evidence="1 2" key="1">
    <citation type="submission" date="2017-01" db="EMBL/GenBank/DDBJ databases">
        <title>Genome sequencing of Rhodoferax fermentans JCM 7819.</title>
        <authorList>
            <person name="Kim Y.J."/>
            <person name="Farh M.E.-A."/>
            <person name="Yang D.-C."/>
        </authorList>
    </citation>
    <scope>NUCLEOTIDE SEQUENCE [LARGE SCALE GENOMIC DNA]</scope>
    <source>
        <strain evidence="1 2">JCM 7819</strain>
    </source>
</reference>
<dbReference type="OrthoDB" id="8913049at2"/>
<evidence type="ECO:0000313" key="1">
    <source>
        <dbReference type="EMBL" id="OOV05847.1"/>
    </source>
</evidence>
<protein>
    <submittedName>
        <fullName evidence="1">Uncharacterized protein</fullName>
    </submittedName>
</protein>
<gene>
    <name evidence="1" type="ORF">RF819_03185</name>
</gene>
<dbReference type="AlphaFoldDB" id="A0A1T1AP90"/>
<dbReference type="EMBL" id="MTJN01000002">
    <property type="protein sequence ID" value="OOV05847.1"/>
    <property type="molecule type" value="Genomic_DNA"/>
</dbReference>
<dbReference type="Proteomes" id="UP000190750">
    <property type="component" value="Unassembled WGS sequence"/>
</dbReference>
<dbReference type="STRING" id="28066.RF819_03185"/>
<comment type="caution">
    <text evidence="1">The sequence shown here is derived from an EMBL/GenBank/DDBJ whole genome shotgun (WGS) entry which is preliminary data.</text>
</comment>
<evidence type="ECO:0000313" key="2">
    <source>
        <dbReference type="Proteomes" id="UP000190750"/>
    </source>
</evidence>
<keyword evidence="2" id="KW-1185">Reference proteome</keyword>